<comment type="caution">
    <text evidence="1">The sequence shown here is derived from an EMBL/GenBank/DDBJ whole genome shotgun (WGS) entry which is preliminary data.</text>
</comment>
<dbReference type="InterPro" id="IPR032580">
    <property type="entry name" value="SatD"/>
</dbReference>
<name>A0ABP7GA34_9MICO</name>
<organism evidence="1 2">
    <name type="scientific">Microbacterium kribbense</name>
    <dbReference type="NCBI Taxonomy" id="433645"/>
    <lineage>
        <taxon>Bacteria</taxon>
        <taxon>Bacillati</taxon>
        <taxon>Actinomycetota</taxon>
        <taxon>Actinomycetes</taxon>
        <taxon>Micrococcales</taxon>
        <taxon>Microbacteriaceae</taxon>
        <taxon>Microbacterium</taxon>
    </lineage>
</organism>
<dbReference type="EMBL" id="BAABAF010000003">
    <property type="protein sequence ID" value="GAA3758625.1"/>
    <property type="molecule type" value="Genomic_DNA"/>
</dbReference>
<dbReference type="RefSeq" id="WP_344781020.1">
    <property type="nucleotide sequence ID" value="NZ_BAABAF010000003.1"/>
</dbReference>
<reference evidence="2" key="1">
    <citation type="journal article" date="2019" name="Int. J. Syst. Evol. Microbiol.">
        <title>The Global Catalogue of Microorganisms (GCM) 10K type strain sequencing project: providing services to taxonomists for standard genome sequencing and annotation.</title>
        <authorList>
            <consortium name="The Broad Institute Genomics Platform"/>
            <consortium name="The Broad Institute Genome Sequencing Center for Infectious Disease"/>
            <person name="Wu L."/>
            <person name="Ma J."/>
        </authorList>
    </citation>
    <scope>NUCLEOTIDE SEQUENCE [LARGE SCALE GENOMIC DNA]</scope>
    <source>
        <strain evidence="2">JCM 16950</strain>
    </source>
</reference>
<protein>
    <submittedName>
        <fullName evidence="1">SatD family protein</fullName>
    </submittedName>
</protein>
<dbReference type="Pfam" id="PF16264">
    <property type="entry name" value="SatD"/>
    <property type="match status" value="1"/>
</dbReference>
<proteinExistence type="predicted"/>
<sequence>MTAAMIVDIVGSRRLRDRATAQHALDEALAGLAADLPVATVPLHPIVGDEMQGVYPDLDAALSASLLLQLTLPDLVQCRFGIGLGEVGMVPSAAGGISDGPGWWAARAAIDTVEALAQRTVRSARVRVAASDDRPDDQITDEPGDPQAAAVRRANAYLLARDELIAAMSERTRRLTRGRCLGATQAALAAAEGITQSAVSQALSAGGSAAVVAGYRLLRGA</sequence>
<evidence type="ECO:0000313" key="1">
    <source>
        <dbReference type="EMBL" id="GAA3758625.1"/>
    </source>
</evidence>
<dbReference type="Proteomes" id="UP001500540">
    <property type="component" value="Unassembled WGS sequence"/>
</dbReference>
<evidence type="ECO:0000313" key="2">
    <source>
        <dbReference type="Proteomes" id="UP001500540"/>
    </source>
</evidence>
<accession>A0ABP7GA34</accession>
<gene>
    <name evidence="1" type="ORF">GCM10022240_09110</name>
</gene>
<keyword evidence="2" id="KW-1185">Reference proteome</keyword>